<dbReference type="STRING" id="391625.PPSIR1_09311"/>
<dbReference type="Gene3D" id="3.40.50.2300">
    <property type="match status" value="1"/>
</dbReference>
<dbReference type="eggNOG" id="COG0745">
    <property type="taxonomic scope" value="Bacteria"/>
</dbReference>
<dbReference type="InterPro" id="IPR050595">
    <property type="entry name" value="Bact_response_regulator"/>
</dbReference>
<feature type="domain" description="Response regulatory" evidence="3">
    <location>
        <begin position="17"/>
        <end position="133"/>
    </location>
</feature>
<comment type="caution">
    <text evidence="4">The sequence shown here is derived from an EMBL/GenBank/DDBJ whole genome shotgun (WGS) entry which is preliminary data.</text>
</comment>
<proteinExistence type="predicted"/>
<dbReference type="PROSITE" id="PS50110">
    <property type="entry name" value="RESPONSE_REGULATORY"/>
    <property type="match status" value="1"/>
</dbReference>
<dbReference type="EMBL" id="ABCS01000138">
    <property type="protein sequence ID" value="EDM74295.1"/>
    <property type="molecule type" value="Genomic_DNA"/>
</dbReference>
<accession>A6GIK9</accession>
<dbReference type="InterPro" id="IPR011006">
    <property type="entry name" value="CheY-like_superfamily"/>
</dbReference>
<sequence>MAVHSEGSAALNIDRPQALVVDSCRFIAERIAKVLEARGYACTVVSDGFKGLEQLRARSFEAVVLDTATPMIDGFCLLRHLRHTSGYSHTPVLMLDAVCTDADRDRAIALGADGYLAKPLQRRGLDRMLDNLGV</sequence>
<evidence type="ECO:0000256" key="1">
    <source>
        <dbReference type="ARBA" id="ARBA00022553"/>
    </source>
</evidence>
<evidence type="ECO:0000259" key="3">
    <source>
        <dbReference type="PROSITE" id="PS50110"/>
    </source>
</evidence>
<evidence type="ECO:0000313" key="5">
    <source>
        <dbReference type="Proteomes" id="UP000005801"/>
    </source>
</evidence>
<dbReference type="GO" id="GO:0000160">
    <property type="term" value="P:phosphorelay signal transduction system"/>
    <property type="evidence" value="ECO:0007669"/>
    <property type="project" value="InterPro"/>
</dbReference>
<dbReference type="Pfam" id="PF00072">
    <property type="entry name" value="Response_reg"/>
    <property type="match status" value="1"/>
</dbReference>
<dbReference type="RefSeq" id="WP_006976545.1">
    <property type="nucleotide sequence ID" value="NZ_ABCS01000138.1"/>
</dbReference>
<dbReference type="SMART" id="SM00448">
    <property type="entry name" value="REC"/>
    <property type="match status" value="1"/>
</dbReference>
<protein>
    <submittedName>
        <fullName evidence="4">Chemotaxis protein CheY</fullName>
    </submittedName>
</protein>
<keyword evidence="5" id="KW-1185">Reference proteome</keyword>
<organism evidence="4 5">
    <name type="scientific">Plesiocystis pacifica SIR-1</name>
    <dbReference type="NCBI Taxonomy" id="391625"/>
    <lineage>
        <taxon>Bacteria</taxon>
        <taxon>Pseudomonadati</taxon>
        <taxon>Myxococcota</taxon>
        <taxon>Polyangia</taxon>
        <taxon>Nannocystales</taxon>
        <taxon>Nannocystaceae</taxon>
        <taxon>Plesiocystis</taxon>
    </lineage>
</organism>
<dbReference type="OrthoDB" id="8912111at2"/>
<dbReference type="AlphaFoldDB" id="A6GIK9"/>
<feature type="modified residue" description="4-aspartylphosphate" evidence="2">
    <location>
        <position position="66"/>
    </location>
</feature>
<gene>
    <name evidence="4" type="ORF">PPSIR1_09311</name>
</gene>
<keyword evidence="1 2" id="KW-0597">Phosphoprotein</keyword>
<dbReference type="InterPro" id="IPR001789">
    <property type="entry name" value="Sig_transdc_resp-reg_receiver"/>
</dbReference>
<dbReference type="Proteomes" id="UP000005801">
    <property type="component" value="Unassembled WGS sequence"/>
</dbReference>
<name>A6GIK9_9BACT</name>
<dbReference type="PANTHER" id="PTHR44591">
    <property type="entry name" value="STRESS RESPONSE REGULATOR PROTEIN 1"/>
    <property type="match status" value="1"/>
</dbReference>
<dbReference type="PANTHER" id="PTHR44591:SF3">
    <property type="entry name" value="RESPONSE REGULATORY DOMAIN-CONTAINING PROTEIN"/>
    <property type="match status" value="1"/>
</dbReference>
<evidence type="ECO:0000256" key="2">
    <source>
        <dbReference type="PROSITE-ProRule" id="PRU00169"/>
    </source>
</evidence>
<reference evidence="4 5" key="1">
    <citation type="submission" date="2007-06" db="EMBL/GenBank/DDBJ databases">
        <authorList>
            <person name="Shimkets L."/>
            <person name="Ferriera S."/>
            <person name="Johnson J."/>
            <person name="Kravitz S."/>
            <person name="Beeson K."/>
            <person name="Sutton G."/>
            <person name="Rogers Y.-H."/>
            <person name="Friedman R."/>
            <person name="Frazier M."/>
            <person name="Venter J.C."/>
        </authorList>
    </citation>
    <scope>NUCLEOTIDE SEQUENCE [LARGE SCALE GENOMIC DNA]</scope>
    <source>
        <strain evidence="4 5">SIR-1</strain>
    </source>
</reference>
<dbReference type="SUPFAM" id="SSF52172">
    <property type="entry name" value="CheY-like"/>
    <property type="match status" value="1"/>
</dbReference>
<evidence type="ECO:0000313" key="4">
    <source>
        <dbReference type="EMBL" id="EDM74295.1"/>
    </source>
</evidence>